<reference evidence="1" key="2">
    <citation type="submission" date="2023-01" db="EMBL/GenBank/DDBJ databases">
        <title>Draft genome sequence of Sulfitobacter pacificus strain NBRC 109915.</title>
        <authorList>
            <person name="Sun Q."/>
            <person name="Mori K."/>
        </authorList>
    </citation>
    <scope>NUCLEOTIDE SEQUENCE</scope>
    <source>
        <strain evidence="1">NBRC 109915</strain>
    </source>
</reference>
<reference evidence="1" key="1">
    <citation type="journal article" date="2014" name="Int. J. Syst. Evol. Microbiol.">
        <title>Complete genome of a new Firmicutes species belonging to the dominant human colonic microbiota ('Ruminococcus bicirculans') reveals two chromosomes and a selective capacity to utilize plant glucans.</title>
        <authorList>
            <consortium name="NISC Comparative Sequencing Program"/>
            <person name="Wegmann U."/>
            <person name="Louis P."/>
            <person name="Goesmann A."/>
            <person name="Henrissat B."/>
            <person name="Duncan S.H."/>
            <person name="Flint H.J."/>
        </authorList>
    </citation>
    <scope>NUCLEOTIDE SEQUENCE</scope>
    <source>
        <strain evidence="1">NBRC 109915</strain>
    </source>
</reference>
<proteinExistence type="predicted"/>
<dbReference type="Proteomes" id="UP001161388">
    <property type="component" value="Unassembled WGS sequence"/>
</dbReference>
<dbReference type="Pfam" id="PF09898">
    <property type="entry name" value="DUF2125"/>
    <property type="match status" value="1"/>
</dbReference>
<organism evidence="1 2">
    <name type="scientific">Sulfitobacter pacificus</name>
    <dbReference type="NCBI Taxonomy" id="1499314"/>
    <lineage>
        <taxon>Bacteria</taxon>
        <taxon>Pseudomonadati</taxon>
        <taxon>Pseudomonadota</taxon>
        <taxon>Alphaproteobacteria</taxon>
        <taxon>Rhodobacterales</taxon>
        <taxon>Roseobacteraceae</taxon>
        <taxon>Sulfitobacter</taxon>
    </lineage>
</organism>
<dbReference type="EMBL" id="BSNL01000001">
    <property type="protein sequence ID" value="GLQ27660.1"/>
    <property type="molecule type" value="Genomic_DNA"/>
</dbReference>
<sequence length="324" mass="35271">MIAALWTVWWLLAAGALETGLNKWLDDRRAAGWQADVDAPNVSGFPGKFDLGLGTLALQDPETGLTVTTDGLRVTAPSYWPGQVTVHLPQSPINISTPDIALALTATQAQATMRLRPTPDLQLDHLTATGGPWQIDLPQGKLLGAKDFHAEMAQGDSADTYRIQMEASQPVPGELIRTALALPLDWPRAFDVLVADITVTLDAPLDRFTLENRRPHPRAIQLDRVTLVWGPLTLDMQGRVSIDSTGIPDGQFDLLFENWREGFELAKNTGALPAKLHTQAEIMLNALANLGDDPERLELKLRFAQGQAFLGSIPLGPAPRLVLP</sequence>
<keyword evidence="2" id="KW-1185">Reference proteome</keyword>
<protein>
    <recommendedName>
        <fullName evidence="3">DUF2125 domain-containing protein</fullName>
    </recommendedName>
</protein>
<evidence type="ECO:0008006" key="3">
    <source>
        <dbReference type="Google" id="ProtNLM"/>
    </source>
</evidence>
<dbReference type="InterPro" id="IPR018666">
    <property type="entry name" value="DUF2125"/>
</dbReference>
<evidence type="ECO:0000313" key="2">
    <source>
        <dbReference type="Proteomes" id="UP001161388"/>
    </source>
</evidence>
<comment type="caution">
    <text evidence="1">The sequence shown here is derived from an EMBL/GenBank/DDBJ whole genome shotgun (WGS) entry which is preliminary data.</text>
</comment>
<name>A0ABQ5VKM6_9RHOB</name>
<gene>
    <name evidence="1" type="ORF">GCM10007927_24630</name>
</gene>
<evidence type="ECO:0000313" key="1">
    <source>
        <dbReference type="EMBL" id="GLQ27660.1"/>
    </source>
</evidence>
<accession>A0ABQ5VKM6</accession>